<dbReference type="InterPro" id="IPR019027">
    <property type="entry name" value="Pilus_biogenesis_CpaD-related"/>
</dbReference>
<dbReference type="InterPro" id="IPR013361">
    <property type="entry name" value="Pilus_CpaD"/>
</dbReference>
<dbReference type="PROSITE" id="PS51257">
    <property type="entry name" value="PROKAR_LIPOPROTEIN"/>
    <property type="match status" value="1"/>
</dbReference>
<evidence type="ECO:0000256" key="1">
    <source>
        <dbReference type="SAM" id="SignalP"/>
    </source>
</evidence>
<dbReference type="RefSeq" id="WP_274495166.1">
    <property type="nucleotide sequence ID" value="NZ_CP118166.1"/>
</dbReference>
<accession>A0AAE9ZEK6</accession>
<feature type="chain" id="PRO_5042080570" evidence="1">
    <location>
        <begin position="19"/>
        <end position="228"/>
    </location>
</feature>
<proteinExistence type="predicted"/>
<evidence type="ECO:0000313" key="2">
    <source>
        <dbReference type="EMBL" id="WDI33196.1"/>
    </source>
</evidence>
<protein>
    <submittedName>
        <fullName evidence="2">CpaD family pilus assembly protein</fullName>
    </submittedName>
</protein>
<keyword evidence="1" id="KW-0732">Signal</keyword>
<gene>
    <name evidence="2" type="ORF">PUV54_08295</name>
</gene>
<feature type="signal peptide" evidence="1">
    <location>
        <begin position="1"/>
        <end position="18"/>
    </location>
</feature>
<name>A0AAE9ZEK6_9PROT</name>
<dbReference type="Proteomes" id="UP001214043">
    <property type="component" value="Chromosome"/>
</dbReference>
<dbReference type="EMBL" id="CP118166">
    <property type="protein sequence ID" value="WDI33196.1"/>
    <property type="molecule type" value="Genomic_DNA"/>
</dbReference>
<reference evidence="2" key="1">
    <citation type="submission" date="2023-02" db="EMBL/GenBank/DDBJ databases">
        <title>Genome sequence of Hyphococcus flavus.</title>
        <authorList>
            <person name="Rong J.-C."/>
            <person name="Zhao Q."/>
            <person name="Yi M."/>
            <person name="Wu J.-Y."/>
        </authorList>
    </citation>
    <scope>NUCLEOTIDE SEQUENCE</scope>
    <source>
        <strain evidence="2">MCCC 1K03223</strain>
    </source>
</reference>
<dbReference type="AlphaFoldDB" id="A0AAE9ZEK6"/>
<organism evidence="2 3">
    <name type="scientific">Hyphococcus flavus</name>
    <dbReference type="NCBI Taxonomy" id="1866326"/>
    <lineage>
        <taxon>Bacteria</taxon>
        <taxon>Pseudomonadati</taxon>
        <taxon>Pseudomonadota</taxon>
        <taxon>Alphaproteobacteria</taxon>
        <taxon>Parvularculales</taxon>
        <taxon>Parvularculaceae</taxon>
        <taxon>Hyphococcus</taxon>
    </lineage>
</organism>
<dbReference type="NCBIfam" id="TIGR02522">
    <property type="entry name" value="pilus_cpaD"/>
    <property type="match status" value="1"/>
</dbReference>
<dbReference type="KEGG" id="hfl:PUV54_08295"/>
<evidence type="ECO:0000313" key="3">
    <source>
        <dbReference type="Proteomes" id="UP001214043"/>
    </source>
</evidence>
<dbReference type="Pfam" id="PF09476">
    <property type="entry name" value="Pilus_CpaD"/>
    <property type="match status" value="1"/>
</dbReference>
<keyword evidence="3" id="KW-1185">Reference proteome</keyword>
<sequence>MTAKILKVTLLSAASFLAAGCAGGMFNGPEDAMTIAEAHPIAVDGQVVTLTISADPTTTDLSNLDRARLRSFVDSYLNNGHGPLTVTGPSGAGNDDDGHEASADIRKAMHDAGVPWSAIHGATYRTGDASSDDVIISFTRYVATPSPCGVWQGMRSRQYKNLRTPNMGCATMNNYAAMIADPHDLIAPAETDPRDGEAVVRAIELYRNGQVTASEVDGEIDAQTSGQN</sequence>